<accession>A0A9D1K3I8</accession>
<feature type="domain" description="EamA" evidence="2">
    <location>
        <begin position="152"/>
        <end position="287"/>
    </location>
</feature>
<evidence type="ECO:0000313" key="4">
    <source>
        <dbReference type="Proteomes" id="UP000824139"/>
    </source>
</evidence>
<comment type="caution">
    <text evidence="3">The sequence shown here is derived from an EMBL/GenBank/DDBJ whole genome shotgun (WGS) entry which is preliminary data.</text>
</comment>
<feature type="transmembrane region" description="Helical" evidence="1">
    <location>
        <begin position="69"/>
        <end position="89"/>
    </location>
</feature>
<sequence>MRRHAVGLLNGAVAAASYGTNPLFALPLYAGGIGVNSVLFYRYAFAVLIYGFWLKFVKKIPLGISKKEFFPLLILGLFFSLSSLTLFQAFQYIEAGIACTILFIYPVLVAVIMAAFFKEKLTGKVVVAILLTSCGIGLLYNGKPGSTLNLHGVAIVFLSALLYALYIVGVKKIKIIQHISREKMSFYVMLFGLLVYIYNLKFCTELQIIDKPILWLNAIGLSILPTIISLETINIAIKFIGSTKTAILGALEPLTAIFIGVMFFNEHLTMKIVTGVLMILSGVLMIIMQKKSAK</sequence>
<keyword evidence="1" id="KW-0472">Membrane</keyword>
<reference evidence="3" key="1">
    <citation type="submission" date="2020-10" db="EMBL/GenBank/DDBJ databases">
        <authorList>
            <person name="Gilroy R."/>
        </authorList>
    </citation>
    <scope>NUCLEOTIDE SEQUENCE</scope>
    <source>
        <strain evidence="3">CHK152-2994</strain>
    </source>
</reference>
<dbReference type="PANTHER" id="PTHR22911:SF137">
    <property type="entry name" value="SOLUTE CARRIER FAMILY 35 MEMBER G2-RELATED"/>
    <property type="match status" value="1"/>
</dbReference>
<evidence type="ECO:0000313" key="3">
    <source>
        <dbReference type="EMBL" id="HIS82807.1"/>
    </source>
</evidence>
<feature type="transmembrane region" description="Helical" evidence="1">
    <location>
        <begin position="148"/>
        <end position="168"/>
    </location>
</feature>
<dbReference type="Proteomes" id="UP000824139">
    <property type="component" value="Unassembled WGS sequence"/>
</dbReference>
<feature type="domain" description="EamA" evidence="2">
    <location>
        <begin position="7"/>
        <end position="140"/>
    </location>
</feature>
<proteinExistence type="predicted"/>
<keyword evidence="1" id="KW-0812">Transmembrane</keyword>
<evidence type="ECO:0000259" key="2">
    <source>
        <dbReference type="Pfam" id="PF00892"/>
    </source>
</evidence>
<dbReference type="Gene3D" id="1.10.3730.20">
    <property type="match status" value="1"/>
</dbReference>
<name>A0A9D1K3I8_9BACT</name>
<feature type="transmembrane region" description="Helical" evidence="1">
    <location>
        <begin position="270"/>
        <end position="288"/>
    </location>
</feature>
<dbReference type="AlphaFoldDB" id="A0A9D1K3I8"/>
<dbReference type="Pfam" id="PF00892">
    <property type="entry name" value="EamA"/>
    <property type="match status" value="2"/>
</dbReference>
<reference evidence="3" key="2">
    <citation type="journal article" date="2021" name="PeerJ">
        <title>Extensive microbial diversity within the chicken gut microbiome revealed by metagenomics and culture.</title>
        <authorList>
            <person name="Gilroy R."/>
            <person name="Ravi A."/>
            <person name="Getino M."/>
            <person name="Pursley I."/>
            <person name="Horton D.L."/>
            <person name="Alikhan N.F."/>
            <person name="Baker D."/>
            <person name="Gharbi K."/>
            <person name="Hall N."/>
            <person name="Watson M."/>
            <person name="Adriaenssens E.M."/>
            <person name="Foster-Nyarko E."/>
            <person name="Jarju S."/>
            <person name="Secka A."/>
            <person name="Antonio M."/>
            <person name="Oren A."/>
            <person name="Chaudhuri R.R."/>
            <person name="La Ragione R."/>
            <person name="Hildebrand F."/>
            <person name="Pallen M.J."/>
        </authorList>
    </citation>
    <scope>NUCLEOTIDE SEQUENCE</scope>
    <source>
        <strain evidence="3">CHK152-2994</strain>
    </source>
</reference>
<gene>
    <name evidence="3" type="ORF">IAD41_04295</name>
</gene>
<feature type="transmembrane region" description="Helical" evidence="1">
    <location>
        <begin position="124"/>
        <end position="142"/>
    </location>
</feature>
<feature type="transmembrane region" description="Helical" evidence="1">
    <location>
        <begin position="184"/>
        <end position="201"/>
    </location>
</feature>
<feature type="transmembrane region" description="Helical" evidence="1">
    <location>
        <begin position="245"/>
        <end position="264"/>
    </location>
</feature>
<feature type="transmembrane region" description="Helical" evidence="1">
    <location>
        <begin position="38"/>
        <end position="57"/>
    </location>
</feature>
<organism evidence="3 4">
    <name type="scientific">Candidatus Scatenecus faecavium</name>
    <dbReference type="NCBI Taxonomy" id="2840915"/>
    <lineage>
        <taxon>Bacteria</taxon>
        <taxon>Candidatus Scatenecus</taxon>
    </lineage>
</organism>
<dbReference type="InterPro" id="IPR037185">
    <property type="entry name" value="EmrE-like"/>
</dbReference>
<dbReference type="GO" id="GO:0016020">
    <property type="term" value="C:membrane"/>
    <property type="evidence" value="ECO:0007669"/>
    <property type="project" value="InterPro"/>
</dbReference>
<feature type="transmembrane region" description="Helical" evidence="1">
    <location>
        <begin position="95"/>
        <end position="117"/>
    </location>
</feature>
<dbReference type="EMBL" id="DVJO01000091">
    <property type="protein sequence ID" value="HIS82807.1"/>
    <property type="molecule type" value="Genomic_DNA"/>
</dbReference>
<protein>
    <submittedName>
        <fullName evidence="3">DMT family transporter</fullName>
    </submittedName>
</protein>
<dbReference type="SUPFAM" id="SSF103481">
    <property type="entry name" value="Multidrug resistance efflux transporter EmrE"/>
    <property type="match status" value="2"/>
</dbReference>
<keyword evidence="1" id="KW-1133">Transmembrane helix</keyword>
<dbReference type="PANTHER" id="PTHR22911">
    <property type="entry name" value="ACYL-MALONYL CONDENSING ENZYME-RELATED"/>
    <property type="match status" value="1"/>
</dbReference>
<feature type="transmembrane region" description="Helical" evidence="1">
    <location>
        <begin position="213"/>
        <end position="233"/>
    </location>
</feature>
<dbReference type="InterPro" id="IPR000620">
    <property type="entry name" value="EamA_dom"/>
</dbReference>
<evidence type="ECO:0000256" key="1">
    <source>
        <dbReference type="SAM" id="Phobius"/>
    </source>
</evidence>